<evidence type="ECO:0000313" key="2">
    <source>
        <dbReference type="Proteomes" id="UP001205612"/>
    </source>
</evidence>
<evidence type="ECO:0000313" key="1">
    <source>
        <dbReference type="EMBL" id="MCS0601083.1"/>
    </source>
</evidence>
<dbReference type="Proteomes" id="UP001205612">
    <property type="component" value="Unassembled WGS sequence"/>
</dbReference>
<sequence>MKPSRGENFAATLVLLIGVVASVWVWTSAPCGVWSFSKVGEMPARCLTK</sequence>
<protein>
    <submittedName>
        <fullName evidence="1">Uncharacterized protein</fullName>
    </submittedName>
</protein>
<comment type="caution">
    <text evidence="1">The sequence shown here is derived from an EMBL/GenBank/DDBJ whole genome shotgun (WGS) entry which is preliminary data.</text>
</comment>
<accession>A0ABT2AZH2</accession>
<proteinExistence type="predicted"/>
<organism evidence="1 2">
    <name type="scientific">Streptomyces pyxinicus</name>
    <dbReference type="NCBI Taxonomy" id="2970331"/>
    <lineage>
        <taxon>Bacteria</taxon>
        <taxon>Bacillati</taxon>
        <taxon>Actinomycetota</taxon>
        <taxon>Actinomycetes</taxon>
        <taxon>Kitasatosporales</taxon>
        <taxon>Streptomycetaceae</taxon>
        <taxon>Streptomyces</taxon>
    </lineage>
</organism>
<dbReference type="RefSeq" id="WP_258777450.1">
    <property type="nucleotide sequence ID" value="NZ_JANUGP010000004.1"/>
</dbReference>
<gene>
    <name evidence="1" type="ORF">NX794_07540</name>
</gene>
<dbReference type="EMBL" id="JANUGP010000004">
    <property type="protein sequence ID" value="MCS0601083.1"/>
    <property type="molecule type" value="Genomic_DNA"/>
</dbReference>
<reference evidence="1 2" key="1">
    <citation type="submission" date="2022-08" db="EMBL/GenBank/DDBJ databases">
        <authorList>
            <person name="Somphong A."/>
            <person name="Phongsopitanun W."/>
        </authorList>
    </citation>
    <scope>NUCLEOTIDE SEQUENCE [LARGE SCALE GENOMIC DNA]</scope>
    <source>
        <strain evidence="1 2">LP11</strain>
    </source>
</reference>
<name>A0ABT2AZH2_9ACTN</name>
<keyword evidence="2" id="KW-1185">Reference proteome</keyword>